<dbReference type="PANTHER" id="PTHR34975">
    <property type="entry name" value="SPORE GERMINATION PROTEIN A2"/>
    <property type="match status" value="1"/>
</dbReference>
<evidence type="ECO:0000256" key="1">
    <source>
        <dbReference type="ARBA" id="ARBA00004141"/>
    </source>
</evidence>
<keyword evidence="3" id="KW-0813">Transport</keyword>
<comment type="similarity">
    <text evidence="2">Belongs to the amino acid-polyamine-organocation (APC) superfamily. Spore germination protein (SGP) (TC 2.A.3.9) family.</text>
</comment>
<feature type="transmembrane region" description="Helical" evidence="8">
    <location>
        <begin position="125"/>
        <end position="145"/>
    </location>
</feature>
<evidence type="ECO:0000256" key="3">
    <source>
        <dbReference type="ARBA" id="ARBA00022448"/>
    </source>
</evidence>
<feature type="transmembrane region" description="Helical" evidence="8">
    <location>
        <begin position="252"/>
        <end position="276"/>
    </location>
</feature>
<evidence type="ECO:0000313" key="9">
    <source>
        <dbReference type="EMBL" id="MFC5587613.1"/>
    </source>
</evidence>
<feature type="transmembrane region" description="Helical" evidence="8">
    <location>
        <begin position="100"/>
        <end position="118"/>
    </location>
</feature>
<protein>
    <submittedName>
        <fullName evidence="9">GerAB/ArcD/ProY family transporter</fullName>
    </submittedName>
</protein>
<evidence type="ECO:0000256" key="6">
    <source>
        <dbReference type="ARBA" id="ARBA00022989"/>
    </source>
</evidence>
<keyword evidence="7 8" id="KW-0472">Membrane</keyword>
<dbReference type="Proteomes" id="UP001596109">
    <property type="component" value="Unassembled WGS sequence"/>
</dbReference>
<dbReference type="EMBL" id="JBHSNO010000001">
    <property type="protein sequence ID" value="MFC5587613.1"/>
    <property type="molecule type" value="Genomic_DNA"/>
</dbReference>
<proteinExistence type="inferred from homology"/>
<feature type="transmembrane region" description="Helical" evidence="8">
    <location>
        <begin position="68"/>
        <end position="88"/>
    </location>
</feature>
<sequence length="339" mass="39524">MNFSLTRAQFFLLLFITQTGSSFFSFPSPFIAATGRDSWLIFIVAGTIHYLLLLFYENNYNYFSVGPYVGWLYKGYWLFICVCYLAYVDYTLAVWGFPETPPFVVITVLVSVSLYANLSRAETVINLSVILIPLILLFFIFLQFAVKEFVWTNIFPIGEATGKEWGIGLLKAQIAFIGIELYLFFRKHVSVTQKIKGFPLFIYQLVWLLFFLISISIALLYYTLTGLKMIPEPLLYLLKSQEVTFVERLDLFFLYIWTIWTIITVTIFSFAALYVHRLHAKEHHKRDTIIWHLLLIVIPLFFLTKGSVEKLNDLIIYVHLAFVFVIPVIIITVNRRKVK</sequence>
<feature type="transmembrane region" description="Helical" evidence="8">
    <location>
        <begin position="38"/>
        <end position="56"/>
    </location>
</feature>
<gene>
    <name evidence="9" type="ORF">ACFPRA_01655</name>
</gene>
<feature type="transmembrane region" description="Helical" evidence="8">
    <location>
        <begin position="314"/>
        <end position="333"/>
    </location>
</feature>
<comment type="subcellular location">
    <subcellularLocation>
        <location evidence="1">Membrane</location>
        <topology evidence="1">Multi-pass membrane protein</topology>
    </subcellularLocation>
</comment>
<evidence type="ECO:0000313" key="10">
    <source>
        <dbReference type="Proteomes" id="UP001596109"/>
    </source>
</evidence>
<accession>A0ABW0TEK7</accession>
<keyword evidence="10" id="KW-1185">Reference proteome</keyword>
<dbReference type="Pfam" id="PF03845">
    <property type="entry name" value="Spore_permease"/>
    <property type="match status" value="1"/>
</dbReference>
<evidence type="ECO:0000256" key="4">
    <source>
        <dbReference type="ARBA" id="ARBA00022544"/>
    </source>
</evidence>
<name>A0ABW0TEK7_9BACL</name>
<keyword evidence="5 8" id="KW-0812">Transmembrane</keyword>
<evidence type="ECO:0000256" key="7">
    <source>
        <dbReference type="ARBA" id="ARBA00023136"/>
    </source>
</evidence>
<evidence type="ECO:0000256" key="5">
    <source>
        <dbReference type="ARBA" id="ARBA00022692"/>
    </source>
</evidence>
<evidence type="ECO:0000256" key="2">
    <source>
        <dbReference type="ARBA" id="ARBA00007998"/>
    </source>
</evidence>
<keyword evidence="6 8" id="KW-1133">Transmembrane helix</keyword>
<keyword evidence="4" id="KW-0309">Germination</keyword>
<feature type="transmembrane region" description="Helical" evidence="8">
    <location>
        <begin position="288"/>
        <end position="308"/>
    </location>
</feature>
<reference evidence="10" key="1">
    <citation type="journal article" date="2019" name="Int. J. Syst. Evol. Microbiol.">
        <title>The Global Catalogue of Microorganisms (GCM) 10K type strain sequencing project: providing services to taxonomists for standard genome sequencing and annotation.</title>
        <authorList>
            <consortium name="The Broad Institute Genomics Platform"/>
            <consortium name="The Broad Institute Genome Sequencing Center for Infectious Disease"/>
            <person name="Wu L."/>
            <person name="Ma J."/>
        </authorList>
    </citation>
    <scope>NUCLEOTIDE SEQUENCE [LARGE SCALE GENOMIC DNA]</scope>
    <source>
        <strain evidence="10">CGMCC 4.1434</strain>
    </source>
</reference>
<comment type="caution">
    <text evidence="9">The sequence shown here is derived from an EMBL/GenBank/DDBJ whole genome shotgun (WGS) entry which is preliminary data.</text>
</comment>
<evidence type="ECO:0000256" key="8">
    <source>
        <dbReference type="SAM" id="Phobius"/>
    </source>
</evidence>
<dbReference type="InterPro" id="IPR004761">
    <property type="entry name" value="Spore_GerAB"/>
</dbReference>
<organism evidence="9 10">
    <name type="scientific">Sporosarcina soli</name>
    <dbReference type="NCBI Taxonomy" id="334736"/>
    <lineage>
        <taxon>Bacteria</taxon>
        <taxon>Bacillati</taxon>
        <taxon>Bacillota</taxon>
        <taxon>Bacilli</taxon>
        <taxon>Bacillales</taxon>
        <taxon>Caryophanaceae</taxon>
        <taxon>Sporosarcina</taxon>
    </lineage>
</organism>
<feature type="transmembrane region" description="Helical" evidence="8">
    <location>
        <begin position="165"/>
        <end position="185"/>
    </location>
</feature>
<dbReference type="RefSeq" id="WP_381429817.1">
    <property type="nucleotide sequence ID" value="NZ_JBHSNO010000001.1"/>
</dbReference>
<feature type="transmembrane region" description="Helical" evidence="8">
    <location>
        <begin position="197"/>
        <end position="224"/>
    </location>
</feature>
<dbReference type="PANTHER" id="PTHR34975:SF2">
    <property type="entry name" value="SPORE GERMINATION PROTEIN A2"/>
    <property type="match status" value="1"/>
</dbReference>